<dbReference type="SMART" id="SM00448">
    <property type="entry name" value="REC"/>
    <property type="match status" value="1"/>
</dbReference>
<dbReference type="InterPro" id="IPR013971">
    <property type="entry name" value="HalX_domain"/>
</dbReference>
<sequence>MDSRTPDDTDTATTTDTDDRPVVLAVDDEPRVVEAFALWLEDDYRVLTATSGEEALEVADDSVDVALLDRQMPGTTGDEVLEELRNRGLDCRVAMVTGVDPDFDIVELPFEEYVQKPVDGDALHDVVGRLLDLEQYDDSVDDLYAVVQKRVTLEAELPDSALEDNDEYQRLRDRERDLQNETQSVIEDLDDDEFAKLF</sequence>
<organism evidence="6 7">
    <name type="scientific">Halobacterium jilantaiense</name>
    <dbReference type="NCBI Taxonomy" id="355548"/>
    <lineage>
        <taxon>Archaea</taxon>
        <taxon>Methanobacteriati</taxon>
        <taxon>Methanobacteriota</taxon>
        <taxon>Stenosarchaea group</taxon>
        <taxon>Halobacteria</taxon>
        <taxon>Halobacteriales</taxon>
        <taxon>Halobacteriaceae</taxon>
        <taxon>Halobacterium</taxon>
    </lineage>
</organism>
<proteinExistence type="predicted"/>
<accession>A0A1I0Q4A6</accession>
<dbReference type="InterPro" id="IPR011006">
    <property type="entry name" value="CheY-like_superfamily"/>
</dbReference>
<dbReference type="Proteomes" id="UP000198518">
    <property type="component" value="Unassembled WGS sequence"/>
</dbReference>
<dbReference type="RefSeq" id="WP_089669480.1">
    <property type="nucleotide sequence ID" value="NZ_FOJA01000001.1"/>
</dbReference>
<evidence type="ECO:0000256" key="1">
    <source>
        <dbReference type="ARBA" id="ARBA00022553"/>
    </source>
</evidence>
<dbReference type="CDD" id="cd00156">
    <property type="entry name" value="REC"/>
    <property type="match status" value="1"/>
</dbReference>
<keyword evidence="1 2" id="KW-0597">Phosphoprotein</keyword>
<dbReference type="Pfam" id="PF08663">
    <property type="entry name" value="HalX"/>
    <property type="match status" value="1"/>
</dbReference>
<feature type="coiled-coil region" evidence="3">
    <location>
        <begin position="161"/>
        <end position="188"/>
    </location>
</feature>
<evidence type="ECO:0000259" key="5">
    <source>
        <dbReference type="PROSITE" id="PS50110"/>
    </source>
</evidence>
<dbReference type="STRING" id="355548.SAMN04487945_2257"/>
<dbReference type="AlphaFoldDB" id="A0A1I0Q4A6"/>
<dbReference type="SUPFAM" id="SSF52172">
    <property type="entry name" value="CheY-like"/>
    <property type="match status" value="1"/>
</dbReference>
<dbReference type="PANTHER" id="PTHR44591">
    <property type="entry name" value="STRESS RESPONSE REGULATOR PROTEIN 1"/>
    <property type="match status" value="1"/>
</dbReference>
<evidence type="ECO:0000256" key="2">
    <source>
        <dbReference type="PROSITE-ProRule" id="PRU00169"/>
    </source>
</evidence>
<gene>
    <name evidence="6" type="ORF">SAMN04487945_2257</name>
</gene>
<keyword evidence="7" id="KW-1185">Reference proteome</keyword>
<evidence type="ECO:0000256" key="4">
    <source>
        <dbReference type="SAM" id="MobiDB-lite"/>
    </source>
</evidence>
<dbReference type="InterPro" id="IPR050595">
    <property type="entry name" value="Bact_response_regulator"/>
</dbReference>
<feature type="region of interest" description="Disordered" evidence="4">
    <location>
        <begin position="1"/>
        <end position="20"/>
    </location>
</feature>
<dbReference type="GO" id="GO:0000160">
    <property type="term" value="P:phosphorelay signal transduction system"/>
    <property type="evidence" value="ECO:0007669"/>
    <property type="project" value="InterPro"/>
</dbReference>
<dbReference type="Pfam" id="PF00072">
    <property type="entry name" value="Response_reg"/>
    <property type="match status" value="1"/>
</dbReference>
<protein>
    <submittedName>
        <fullName evidence="6">HalX domain-containing protein</fullName>
    </submittedName>
</protein>
<reference evidence="6 7" key="1">
    <citation type="submission" date="2016-10" db="EMBL/GenBank/DDBJ databases">
        <authorList>
            <person name="de Groot N.N."/>
        </authorList>
    </citation>
    <scope>NUCLEOTIDE SEQUENCE [LARGE SCALE GENOMIC DNA]</scope>
    <source>
        <strain evidence="6 7">CGMCC 1.5337</strain>
    </source>
</reference>
<evidence type="ECO:0000256" key="3">
    <source>
        <dbReference type="SAM" id="Coils"/>
    </source>
</evidence>
<dbReference type="PANTHER" id="PTHR44591:SF3">
    <property type="entry name" value="RESPONSE REGULATORY DOMAIN-CONTAINING PROTEIN"/>
    <property type="match status" value="1"/>
</dbReference>
<feature type="domain" description="Response regulatory" evidence="5">
    <location>
        <begin position="22"/>
        <end position="131"/>
    </location>
</feature>
<dbReference type="InterPro" id="IPR001789">
    <property type="entry name" value="Sig_transdc_resp-reg_receiver"/>
</dbReference>
<evidence type="ECO:0000313" key="6">
    <source>
        <dbReference type="EMBL" id="SEW21730.1"/>
    </source>
</evidence>
<name>A0A1I0Q4A6_9EURY</name>
<evidence type="ECO:0000313" key="7">
    <source>
        <dbReference type="Proteomes" id="UP000198518"/>
    </source>
</evidence>
<dbReference type="OrthoDB" id="86314at2157"/>
<dbReference type="Gene3D" id="3.40.50.2300">
    <property type="match status" value="1"/>
</dbReference>
<dbReference type="EMBL" id="FOJA01000001">
    <property type="protein sequence ID" value="SEW21730.1"/>
    <property type="molecule type" value="Genomic_DNA"/>
</dbReference>
<feature type="modified residue" description="4-aspartylphosphate" evidence="2">
    <location>
        <position position="69"/>
    </location>
</feature>
<dbReference type="PROSITE" id="PS50110">
    <property type="entry name" value="RESPONSE_REGULATORY"/>
    <property type="match status" value="1"/>
</dbReference>
<keyword evidence="3" id="KW-0175">Coiled coil</keyword>